<dbReference type="AlphaFoldDB" id="A0A2G6E2Z8"/>
<evidence type="ECO:0000256" key="1">
    <source>
        <dbReference type="ARBA" id="ARBA00004429"/>
    </source>
</evidence>
<comment type="similarity">
    <text evidence="8">Belongs to the TRAP transporter small permease family.</text>
</comment>
<evidence type="ECO:0000256" key="8">
    <source>
        <dbReference type="ARBA" id="ARBA00038436"/>
    </source>
</evidence>
<name>A0A2G6E2Z8_9BACT</name>
<dbReference type="GO" id="GO:0015740">
    <property type="term" value="P:C4-dicarboxylate transport"/>
    <property type="evidence" value="ECO:0007669"/>
    <property type="project" value="TreeGrafter"/>
</dbReference>
<evidence type="ECO:0000256" key="6">
    <source>
        <dbReference type="ARBA" id="ARBA00022989"/>
    </source>
</evidence>
<evidence type="ECO:0000256" key="3">
    <source>
        <dbReference type="ARBA" id="ARBA00022475"/>
    </source>
</evidence>
<keyword evidence="3" id="KW-1003">Cell membrane</keyword>
<evidence type="ECO:0000256" key="4">
    <source>
        <dbReference type="ARBA" id="ARBA00022519"/>
    </source>
</evidence>
<keyword evidence="4" id="KW-0997">Cell inner membrane</keyword>
<dbReference type="Proteomes" id="UP000229740">
    <property type="component" value="Unassembled WGS sequence"/>
</dbReference>
<proteinExistence type="inferred from homology"/>
<keyword evidence="5 9" id="KW-0812">Transmembrane</keyword>
<dbReference type="Pfam" id="PF04290">
    <property type="entry name" value="DctQ"/>
    <property type="match status" value="1"/>
</dbReference>
<comment type="subcellular location">
    <subcellularLocation>
        <location evidence="1">Cell inner membrane</location>
        <topology evidence="1">Multi-pass membrane protein</topology>
    </subcellularLocation>
</comment>
<dbReference type="PANTHER" id="PTHR35011:SF2">
    <property type="entry name" value="2,3-DIKETO-L-GULONATE TRAP TRANSPORTER SMALL PERMEASE PROTEIN YIAM"/>
    <property type="match status" value="1"/>
</dbReference>
<dbReference type="InterPro" id="IPR055348">
    <property type="entry name" value="DctQ"/>
</dbReference>
<feature type="transmembrane region" description="Helical" evidence="9">
    <location>
        <begin position="16"/>
        <end position="37"/>
    </location>
</feature>
<keyword evidence="6 9" id="KW-1133">Transmembrane helix</keyword>
<reference evidence="11 12" key="1">
    <citation type="submission" date="2017-10" db="EMBL/GenBank/DDBJ databases">
        <title>Novel microbial diversity and functional potential in the marine mammal oral microbiome.</title>
        <authorList>
            <person name="Dudek N.K."/>
            <person name="Sun C.L."/>
            <person name="Burstein D."/>
            <person name="Kantor R.S."/>
            <person name="Aliaga Goltsman D.S."/>
            <person name="Bik E.M."/>
            <person name="Thomas B.C."/>
            <person name="Banfield J.F."/>
            <person name="Relman D.A."/>
        </authorList>
    </citation>
    <scope>NUCLEOTIDE SEQUENCE [LARGE SCALE GENOMIC DNA]</scope>
    <source>
        <strain evidence="11">DOLZORAL124_49_17</strain>
    </source>
</reference>
<keyword evidence="7 9" id="KW-0472">Membrane</keyword>
<evidence type="ECO:0000313" key="12">
    <source>
        <dbReference type="Proteomes" id="UP000229740"/>
    </source>
</evidence>
<evidence type="ECO:0000256" key="5">
    <source>
        <dbReference type="ARBA" id="ARBA00022692"/>
    </source>
</evidence>
<feature type="transmembrane region" description="Helical" evidence="9">
    <location>
        <begin position="125"/>
        <end position="145"/>
    </location>
</feature>
<evidence type="ECO:0000256" key="7">
    <source>
        <dbReference type="ARBA" id="ARBA00023136"/>
    </source>
</evidence>
<dbReference type="EMBL" id="PDPS01000034">
    <property type="protein sequence ID" value="PID56455.1"/>
    <property type="molecule type" value="Genomic_DNA"/>
</dbReference>
<comment type="caution">
    <text evidence="11">The sequence shown here is derived from an EMBL/GenBank/DDBJ whole genome shotgun (WGS) entry which is preliminary data.</text>
</comment>
<accession>A0A2G6E2Z8</accession>
<evidence type="ECO:0000259" key="10">
    <source>
        <dbReference type="Pfam" id="PF04290"/>
    </source>
</evidence>
<evidence type="ECO:0000256" key="9">
    <source>
        <dbReference type="SAM" id="Phobius"/>
    </source>
</evidence>
<feature type="domain" description="Tripartite ATP-independent periplasmic transporters DctQ component" evidence="10">
    <location>
        <begin position="23"/>
        <end position="144"/>
    </location>
</feature>
<feature type="transmembrane region" description="Helical" evidence="9">
    <location>
        <begin position="83"/>
        <end position="104"/>
    </location>
</feature>
<keyword evidence="2" id="KW-0813">Transport</keyword>
<protein>
    <recommendedName>
        <fullName evidence="10">Tripartite ATP-independent periplasmic transporters DctQ component domain-containing protein</fullName>
    </recommendedName>
</protein>
<dbReference type="GO" id="GO:0005886">
    <property type="term" value="C:plasma membrane"/>
    <property type="evidence" value="ECO:0007669"/>
    <property type="project" value="UniProtKB-SubCell"/>
</dbReference>
<feature type="transmembrane region" description="Helical" evidence="9">
    <location>
        <begin position="49"/>
        <end position="71"/>
    </location>
</feature>
<sequence>MKQLKLFMDRVLETGTLLSLLGMLSVVTIQVVARYALPKAPPWTEEASRIFFVYMVAFAGGLAVKAGAFVAVDTFVTMLPNKLQTVMSICIHFVTTLFMWLIAWHALTYIKIGSIQLSPALRVRMSYVFASTFVVSFFIGLYSAIEGGNNFLSLKKRGRVTP</sequence>
<evidence type="ECO:0000313" key="11">
    <source>
        <dbReference type="EMBL" id="PID56455.1"/>
    </source>
</evidence>
<organism evidence="11 12">
    <name type="scientific">candidate division KSB3 bacterium</name>
    <dbReference type="NCBI Taxonomy" id="2044937"/>
    <lineage>
        <taxon>Bacteria</taxon>
        <taxon>candidate division KSB3</taxon>
    </lineage>
</organism>
<evidence type="ECO:0000256" key="2">
    <source>
        <dbReference type="ARBA" id="ARBA00022448"/>
    </source>
</evidence>
<dbReference type="GO" id="GO:0022857">
    <property type="term" value="F:transmembrane transporter activity"/>
    <property type="evidence" value="ECO:0007669"/>
    <property type="project" value="TreeGrafter"/>
</dbReference>
<dbReference type="PANTHER" id="PTHR35011">
    <property type="entry name" value="2,3-DIKETO-L-GULONATE TRAP TRANSPORTER SMALL PERMEASE PROTEIN YIAM"/>
    <property type="match status" value="1"/>
</dbReference>
<dbReference type="InterPro" id="IPR007387">
    <property type="entry name" value="TRAP_DctQ"/>
</dbReference>
<gene>
    <name evidence="11" type="ORF">CSB45_11430</name>
</gene>